<accession>A0A8B7N041</accession>
<proteinExistence type="predicted"/>
<dbReference type="Proteomes" id="UP000694843">
    <property type="component" value="Unplaced"/>
</dbReference>
<sequence>MLNNVQARSGKIDRKFRRRSKSPEVNIYPKKNRTKIKKRIENYADSEKRPHINPKTICLFEEQTVVWCAVGANRKLDYVFRILKIWLSYFTSLNIMSISFRCYNLLMLVTLLIGYSSSAQGASTSWVRQSQAPFNVEKEFQKFGEDVGGNFEEFKFPGSSVSSLEKNAVWSKPSTGSSHIQHHDIFKTGEPSYEEITYDEQAQDTALDDDEVDNRVPRSFYVDIFDASLPVDSPYRKSMRQPQLPPQQGQPYSRTPTYSNSIEDPSHFSNSIRPFSNEFISTSIPQNIRGLKNFAFQRMGWKHSSFSNEVLDHMSHSKLDNRGTSILRQFMERKPVSDAFEKLPFHRETSGRFGSKRDGSFEAGKKDVVPIFTSTYYHRPGSSEPARGSVWLGFPRPALNSGRNDELHTKKLGAVTNDDIRGENNGGALGCHDDQGVWRRDGEVWYGEGCTRHKCVAFRRRHFIEVDSCHSEIHNTSYRCIVRADAEAKYPRCCPRFECHADNLGRPGENFSATQIV</sequence>
<gene>
    <name evidence="3" type="primary">LOC108665002</name>
</gene>
<reference evidence="3" key="1">
    <citation type="submission" date="2025-08" db="UniProtKB">
        <authorList>
            <consortium name="RefSeq"/>
        </authorList>
    </citation>
    <scope>IDENTIFICATION</scope>
    <source>
        <tissue evidence="3">Whole organism</tissue>
    </source>
</reference>
<evidence type="ECO:0000313" key="3">
    <source>
        <dbReference type="RefSeq" id="XP_018007202.1"/>
    </source>
</evidence>
<organism evidence="2 3">
    <name type="scientific">Hyalella azteca</name>
    <name type="common">Amphipod</name>
    <dbReference type="NCBI Taxonomy" id="294128"/>
    <lineage>
        <taxon>Eukaryota</taxon>
        <taxon>Metazoa</taxon>
        <taxon>Ecdysozoa</taxon>
        <taxon>Arthropoda</taxon>
        <taxon>Crustacea</taxon>
        <taxon>Multicrustacea</taxon>
        <taxon>Malacostraca</taxon>
        <taxon>Eumalacostraca</taxon>
        <taxon>Peracarida</taxon>
        <taxon>Amphipoda</taxon>
        <taxon>Senticaudata</taxon>
        <taxon>Talitrida</taxon>
        <taxon>Talitroidea</taxon>
        <taxon>Hyalellidae</taxon>
        <taxon>Hyalella</taxon>
    </lineage>
</organism>
<dbReference type="RefSeq" id="XP_018007202.1">
    <property type="nucleotide sequence ID" value="XM_018151713.2"/>
</dbReference>
<evidence type="ECO:0000313" key="2">
    <source>
        <dbReference type="Proteomes" id="UP000694843"/>
    </source>
</evidence>
<dbReference type="AlphaFoldDB" id="A0A8B7N041"/>
<name>A0A8B7N041_HYAAZ</name>
<feature type="region of interest" description="Disordered" evidence="1">
    <location>
        <begin position="1"/>
        <end position="21"/>
    </location>
</feature>
<dbReference type="KEGG" id="hazt:108665002"/>
<dbReference type="OrthoDB" id="6367945at2759"/>
<protein>
    <submittedName>
        <fullName evidence="3">Uncharacterized protein LOC108665002 isoform X1</fullName>
    </submittedName>
</protein>
<dbReference type="GeneID" id="108665002"/>
<feature type="region of interest" description="Disordered" evidence="1">
    <location>
        <begin position="233"/>
        <end position="255"/>
    </location>
</feature>
<evidence type="ECO:0000256" key="1">
    <source>
        <dbReference type="SAM" id="MobiDB-lite"/>
    </source>
</evidence>
<keyword evidence="2" id="KW-1185">Reference proteome</keyword>